<gene>
    <name evidence="8" type="primary">pol</name>
    <name evidence="8" type="ORF">CR513_20170</name>
</gene>
<dbReference type="InterPro" id="IPR041373">
    <property type="entry name" value="RT_RNaseH"/>
</dbReference>
<name>A0A371H2S4_MUCPR</name>
<dbReference type="Pfam" id="PF13456">
    <property type="entry name" value="RVT_3"/>
    <property type="match status" value="1"/>
</dbReference>
<dbReference type="Pfam" id="PF00665">
    <property type="entry name" value="rve"/>
    <property type="match status" value="1"/>
</dbReference>
<accession>A0A371H2S4</accession>
<dbReference type="SUPFAM" id="SSF53098">
    <property type="entry name" value="Ribonuclease H-like"/>
    <property type="match status" value="2"/>
</dbReference>
<dbReference type="Gene3D" id="3.30.70.270">
    <property type="match status" value="1"/>
</dbReference>
<proteinExistence type="predicted"/>
<dbReference type="OrthoDB" id="1742547at2759"/>
<dbReference type="PANTHER" id="PTHR48475">
    <property type="entry name" value="RIBONUCLEASE H"/>
    <property type="match status" value="1"/>
</dbReference>
<dbReference type="GO" id="GO:0003964">
    <property type="term" value="F:RNA-directed DNA polymerase activity"/>
    <property type="evidence" value="ECO:0007669"/>
    <property type="project" value="UniProtKB-KW"/>
</dbReference>
<organism evidence="8 9">
    <name type="scientific">Mucuna pruriens</name>
    <name type="common">Velvet bean</name>
    <name type="synonym">Dolichos pruriens</name>
    <dbReference type="NCBI Taxonomy" id="157652"/>
    <lineage>
        <taxon>Eukaryota</taxon>
        <taxon>Viridiplantae</taxon>
        <taxon>Streptophyta</taxon>
        <taxon>Embryophyta</taxon>
        <taxon>Tracheophyta</taxon>
        <taxon>Spermatophyta</taxon>
        <taxon>Magnoliopsida</taxon>
        <taxon>eudicotyledons</taxon>
        <taxon>Gunneridae</taxon>
        <taxon>Pentapetalae</taxon>
        <taxon>rosids</taxon>
        <taxon>fabids</taxon>
        <taxon>Fabales</taxon>
        <taxon>Fabaceae</taxon>
        <taxon>Papilionoideae</taxon>
        <taxon>50 kb inversion clade</taxon>
        <taxon>NPAAA clade</taxon>
        <taxon>indigoferoid/millettioid clade</taxon>
        <taxon>Phaseoleae</taxon>
        <taxon>Mucuna</taxon>
    </lineage>
</organism>
<sequence>MRSPQNVKEVQQLIGRVMALSRFISRASKTAMPIVNTLKKEKNFTWTLKCEEAFLRLKALLATPPILGAERRYQRIEKAALALVTASRWLRPYFQNFSIVVHIDLPIRQVLRKQDLAGRMVAWSIQLSEFDIAFEKRLAMLEHKRLSNQAGSGAGVILEGPDRIHIEQSLHFEFKETNNQAEYEVLLASMRLAFEVEVKRLTAKSDSKLVTGQVNGEYQTKDLKLVKYWEKATTMVASFEKFTLLHVPRDQNERADLLTKLASTQKRGLQRLIIHESLSALMVDRFEVQNNEALAGKIARAGYYWLTLKVDCMDYVKKCDRCQRFVAAHQAPPGRLHIVTSPWPFHKWGIDILGPFPIAPSQVKFLIVAVDYFTKWVEAEPVATITTERVKRFIWKKIICQFGLPAEIVSDNGTQFASSTTTKFCQDLNIRQSFTFVEHPQANGQAEAANKVILSGLYKRLEEAKGRWAEELP</sequence>
<evidence type="ECO:0000313" key="9">
    <source>
        <dbReference type="Proteomes" id="UP000257109"/>
    </source>
</evidence>
<dbReference type="GO" id="GO:0004523">
    <property type="term" value="F:RNA-DNA hybrid ribonuclease activity"/>
    <property type="evidence" value="ECO:0007669"/>
    <property type="project" value="InterPro"/>
</dbReference>
<keyword evidence="9" id="KW-1185">Reference proteome</keyword>
<comment type="caution">
    <text evidence="8">The sequence shown here is derived from an EMBL/GenBank/DDBJ whole genome shotgun (WGS) entry which is preliminary data.</text>
</comment>
<evidence type="ECO:0000256" key="6">
    <source>
        <dbReference type="ARBA" id="ARBA00022918"/>
    </source>
</evidence>
<evidence type="ECO:0000256" key="5">
    <source>
        <dbReference type="ARBA" id="ARBA00022801"/>
    </source>
</evidence>
<dbReference type="GO" id="GO:0003676">
    <property type="term" value="F:nucleic acid binding"/>
    <property type="evidence" value="ECO:0007669"/>
    <property type="project" value="InterPro"/>
</dbReference>
<dbReference type="Pfam" id="PF17917">
    <property type="entry name" value="RT_RNaseH"/>
    <property type="match status" value="1"/>
</dbReference>
<dbReference type="InterPro" id="IPR012337">
    <property type="entry name" value="RNaseH-like_sf"/>
</dbReference>
<keyword evidence="5" id="KW-0378">Hydrolase</keyword>
<dbReference type="InterPro" id="IPR036397">
    <property type="entry name" value="RNaseH_sf"/>
</dbReference>
<dbReference type="InterPro" id="IPR001584">
    <property type="entry name" value="Integrase_cat-core"/>
</dbReference>
<feature type="non-terminal residue" evidence="8">
    <location>
        <position position="1"/>
    </location>
</feature>
<evidence type="ECO:0000313" key="8">
    <source>
        <dbReference type="EMBL" id="RDX97095.1"/>
    </source>
</evidence>
<keyword evidence="4" id="KW-0255">Endonuclease</keyword>
<dbReference type="Proteomes" id="UP000257109">
    <property type="component" value="Unassembled WGS sequence"/>
</dbReference>
<dbReference type="PROSITE" id="PS50994">
    <property type="entry name" value="INTEGRASE"/>
    <property type="match status" value="1"/>
</dbReference>
<keyword evidence="1" id="KW-0808">Transferase</keyword>
<feature type="domain" description="Integrase catalytic" evidence="7">
    <location>
        <begin position="340"/>
        <end position="473"/>
    </location>
</feature>
<reference evidence="8" key="1">
    <citation type="submission" date="2018-05" db="EMBL/GenBank/DDBJ databases">
        <title>Draft genome of Mucuna pruriens seed.</title>
        <authorList>
            <person name="Nnadi N.E."/>
            <person name="Vos R."/>
            <person name="Hasami M.H."/>
            <person name="Devisetty U.K."/>
            <person name="Aguiy J.C."/>
        </authorList>
    </citation>
    <scope>NUCLEOTIDE SEQUENCE [LARGE SCALE GENOMIC DNA]</scope>
    <source>
        <strain evidence="8">JCA_2017</strain>
    </source>
</reference>
<evidence type="ECO:0000256" key="1">
    <source>
        <dbReference type="ARBA" id="ARBA00022679"/>
    </source>
</evidence>
<dbReference type="InterPro" id="IPR002156">
    <property type="entry name" value="RNaseH_domain"/>
</dbReference>
<evidence type="ECO:0000259" key="7">
    <source>
        <dbReference type="PROSITE" id="PS50994"/>
    </source>
</evidence>
<dbReference type="InterPro" id="IPR043128">
    <property type="entry name" value="Rev_trsase/Diguanyl_cyclase"/>
</dbReference>
<evidence type="ECO:0000256" key="4">
    <source>
        <dbReference type="ARBA" id="ARBA00022759"/>
    </source>
</evidence>
<dbReference type="PANTHER" id="PTHR48475:SF2">
    <property type="entry name" value="RIBONUCLEASE H"/>
    <property type="match status" value="1"/>
</dbReference>
<evidence type="ECO:0000256" key="3">
    <source>
        <dbReference type="ARBA" id="ARBA00022722"/>
    </source>
</evidence>
<dbReference type="EMBL" id="QJKJ01003737">
    <property type="protein sequence ID" value="RDX97095.1"/>
    <property type="molecule type" value="Genomic_DNA"/>
</dbReference>
<evidence type="ECO:0000256" key="2">
    <source>
        <dbReference type="ARBA" id="ARBA00022695"/>
    </source>
</evidence>
<dbReference type="Gene3D" id="3.30.420.10">
    <property type="entry name" value="Ribonuclease H-like superfamily/Ribonuclease H"/>
    <property type="match status" value="2"/>
</dbReference>
<keyword evidence="3" id="KW-0540">Nuclease</keyword>
<dbReference type="SUPFAM" id="SSF56672">
    <property type="entry name" value="DNA/RNA polymerases"/>
    <property type="match status" value="1"/>
</dbReference>
<keyword evidence="2" id="KW-0548">Nucleotidyltransferase</keyword>
<protein>
    <submittedName>
        <fullName evidence="8">Pro-Pol polyprotein</fullName>
    </submittedName>
</protein>
<keyword evidence="6" id="KW-0695">RNA-directed DNA polymerase</keyword>
<dbReference type="InterPro" id="IPR043502">
    <property type="entry name" value="DNA/RNA_pol_sf"/>
</dbReference>
<dbReference type="AlphaFoldDB" id="A0A371H2S4"/>
<dbReference type="GO" id="GO:0015074">
    <property type="term" value="P:DNA integration"/>
    <property type="evidence" value="ECO:0007669"/>
    <property type="project" value="InterPro"/>
</dbReference>
<dbReference type="CDD" id="cd09279">
    <property type="entry name" value="RNase_HI_like"/>
    <property type="match status" value="1"/>
</dbReference>